<dbReference type="CDD" id="cd00093">
    <property type="entry name" value="HTH_XRE"/>
    <property type="match status" value="1"/>
</dbReference>
<dbReference type="InterPro" id="IPR001387">
    <property type="entry name" value="Cro/C1-type_HTH"/>
</dbReference>
<dbReference type="AlphaFoldDB" id="A0A5J4R9X5"/>
<gene>
    <name evidence="2" type="ORF">EZS27_021464</name>
</gene>
<proteinExistence type="predicted"/>
<dbReference type="PROSITE" id="PS50943">
    <property type="entry name" value="HTH_CROC1"/>
    <property type="match status" value="1"/>
</dbReference>
<comment type="caution">
    <text evidence="2">The sequence shown here is derived from an EMBL/GenBank/DDBJ whole genome shotgun (WGS) entry which is preliminary data.</text>
</comment>
<reference evidence="2" key="1">
    <citation type="submission" date="2019-03" db="EMBL/GenBank/DDBJ databases">
        <title>Single cell metagenomics reveals metabolic interactions within the superorganism composed of flagellate Streblomastix strix and complex community of Bacteroidetes bacteria on its surface.</title>
        <authorList>
            <person name="Treitli S.C."/>
            <person name="Kolisko M."/>
            <person name="Husnik F."/>
            <person name="Keeling P."/>
            <person name="Hampl V."/>
        </authorList>
    </citation>
    <scope>NUCLEOTIDE SEQUENCE</scope>
    <source>
        <strain evidence="2">STM</strain>
    </source>
</reference>
<name>A0A5J4R9X5_9ZZZZ</name>
<dbReference type="EMBL" id="SNRY01001599">
    <property type="protein sequence ID" value="KAA6329761.1"/>
    <property type="molecule type" value="Genomic_DNA"/>
</dbReference>
<dbReference type="SUPFAM" id="SSF47413">
    <property type="entry name" value="lambda repressor-like DNA-binding domains"/>
    <property type="match status" value="1"/>
</dbReference>
<organism evidence="2">
    <name type="scientific">termite gut metagenome</name>
    <dbReference type="NCBI Taxonomy" id="433724"/>
    <lineage>
        <taxon>unclassified sequences</taxon>
        <taxon>metagenomes</taxon>
        <taxon>organismal metagenomes</taxon>
    </lineage>
</organism>
<accession>A0A5J4R9X5</accession>
<sequence length="76" mass="8686">MNNDIYEYAISVMRKKRLQMGWGQQELADYLDLSRGFIASVESPKKRAKLNLGHINELAKVFQCSPKDFLPDTPLG</sequence>
<evidence type="ECO:0000313" key="2">
    <source>
        <dbReference type="EMBL" id="KAA6329761.1"/>
    </source>
</evidence>
<feature type="domain" description="HTH cro/C1-type" evidence="1">
    <location>
        <begin position="13"/>
        <end position="69"/>
    </location>
</feature>
<dbReference type="InterPro" id="IPR010982">
    <property type="entry name" value="Lambda_DNA-bd_dom_sf"/>
</dbReference>
<dbReference type="Gene3D" id="1.10.260.40">
    <property type="entry name" value="lambda repressor-like DNA-binding domains"/>
    <property type="match status" value="1"/>
</dbReference>
<evidence type="ECO:0000259" key="1">
    <source>
        <dbReference type="PROSITE" id="PS50943"/>
    </source>
</evidence>
<dbReference type="Pfam" id="PF01381">
    <property type="entry name" value="HTH_3"/>
    <property type="match status" value="1"/>
</dbReference>
<dbReference type="GO" id="GO:0003677">
    <property type="term" value="F:DNA binding"/>
    <property type="evidence" value="ECO:0007669"/>
    <property type="project" value="InterPro"/>
</dbReference>
<protein>
    <recommendedName>
        <fullName evidence="1">HTH cro/C1-type domain-containing protein</fullName>
    </recommendedName>
</protein>
<dbReference type="SMART" id="SM00530">
    <property type="entry name" value="HTH_XRE"/>
    <property type="match status" value="1"/>
</dbReference>